<dbReference type="Proteomes" id="UP000182798">
    <property type="component" value="Unassembled WGS sequence"/>
</dbReference>
<comment type="caution">
    <text evidence="1">The sequence shown here is derived from an EMBL/GenBank/DDBJ whole genome shotgun (WGS) entry which is preliminary data.</text>
</comment>
<dbReference type="AlphaFoldDB" id="A0A1J5TXQ6"/>
<gene>
    <name evidence="1" type="ORF">BGC33_07110</name>
</gene>
<dbReference type="RefSeq" id="WP_071563358.1">
    <property type="nucleotide sequence ID" value="NZ_MIQH01000191.1"/>
</dbReference>
<reference evidence="2" key="1">
    <citation type="submission" date="2016-09" db="EMBL/GenBank/DDBJ databases">
        <title>Genome Sequence of Bathymodiolus thermophilus sulfur-oxidizing gill endosymbiont.</title>
        <authorList>
            <person name="Ponnudurai R."/>
            <person name="Kleiner M."/>
            <person name="Sayavedra L."/>
            <person name="Thuermer A."/>
            <person name="Felbeck H."/>
            <person name="Schlueter R."/>
            <person name="Schweder T."/>
            <person name="Markert S."/>
        </authorList>
    </citation>
    <scope>NUCLEOTIDE SEQUENCE [LARGE SCALE GENOMIC DNA]</scope>
    <source>
        <strain evidence="2">BAT/CrabSpa'14</strain>
    </source>
</reference>
<dbReference type="InterPro" id="IPR023214">
    <property type="entry name" value="HAD_sf"/>
</dbReference>
<protein>
    <submittedName>
        <fullName evidence="1">Phosphoserine phosphatase</fullName>
    </submittedName>
</protein>
<dbReference type="SUPFAM" id="SSF56784">
    <property type="entry name" value="HAD-like"/>
    <property type="match status" value="1"/>
</dbReference>
<dbReference type="Pfam" id="PF12710">
    <property type="entry name" value="HAD"/>
    <property type="match status" value="1"/>
</dbReference>
<dbReference type="EMBL" id="MIQH01000191">
    <property type="protein sequence ID" value="OIR25584.1"/>
    <property type="molecule type" value="Genomic_DNA"/>
</dbReference>
<dbReference type="InterPro" id="IPR036412">
    <property type="entry name" value="HAD-like_sf"/>
</dbReference>
<organism evidence="1 2">
    <name type="scientific">Bathymodiolus thermophilus thioautotrophic gill symbiont</name>
    <dbReference type="NCBI Taxonomy" id="2360"/>
    <lineage>
        <taxon>Bacteria</taxon>
        <taxon>Pseudomonadati</taxon>
        <taxon>Pseudomonadota</taxon>
        <taxon>Gammaproteobacteria</taxon>
        <taxon>sulfur-oxidizing symbionts</taxon>
    </lineage>
</organism>
<evidence type="ECO:0000313" key="2">
    <source>
        <dbReference type="Proteomes" id="UP000182798"/>
    </source>
</evidence>
<accession>A0A1J5TXQ6</accession>
<evidence type="ECO:0000313" key="1">
    <source>
        <dbReference type="EMBL" id="OIR25584.1"/>
    </source>
</evidence>
<name>A0A1J5TXQ6_9GAMM</name>
<dbReference type="OrthoDB" id="9785423at2"/>
<proteinExistence type="predicted"/>
<sequence length="278" mass="31779">MPKKNTAVAIVYDFDGTLAQGNIQENSFIPNLGLTTTDFWKEVKEITKENEMDEILAYMYLLIEKAKEKKVSCKKEKIKEHGQSVKYFEGVEQYFARINQYAKDKCIDLTHYIISSGTKEMIEGTSIATEFKCIFASSFKYDHEGVPEWPALAINYTTKTQYLFRINKGIYNAWDNSSINKYTPPQRRPILFENMIYIGDGATDIPAMKMLNYQGGTSIAVYSPETKESKEKAQELLQNDRANYVAKADYSDGSEIDQILKSILNQISTKASVEQYTK</sequence>
<dbReference type="Gene3D" id="3.40.50.1000">
    <property type="entry name" value="HAD superfamily/HAD-like"/>
    <property type="match status" value="1"/>
</dbReference>